<accession>A0A1K1MYD3</accession>
<dbReference type="AlphaFoldDB" id="A0A1K1MYD3"/>
<reference evidence="2 3" key="1">
    <citation type="submission" date="2016-11" db="EMBL/GenBank/DDBJ databases">
        <authorList>
            <person name="Jaros S."/>
            <person name="Januszkiewicz K."/>
            <person name="Wedrychowicz H."/>
        </authorList>
    </citation>
    <scope>NUCLEOTIDE SEQUENCE [LARGE SCALE GENOMIC DNA]</scope>
    <source>
        <strain evidence="2 3">YL228</strain>
    </source>
</reference>
<dbReference type="Pfam" id="PF18742">
    <property type="entry name" value="DpnII-MboI"/>
    <property type="match status" value="1"/>
</dbReference>
<sequence>MKNSALILWNLQDIINTLVAHHPEIKAVYLFGSRAYKTGSYRSDIDLLAFTDGVISTSDVNSWLHDEYPPVDLFTSYDEKVASSVINGSNVVFRNDGKNSNLIEQLDAILLWEKDNGFSEEYSNWEIQTLKDIDFKMSIIPSFPMDNNAETLNKALANLATSGIKPYFAGSTWQEIADSITKMIEIAMKKPLNFQRNAKSFSFDTIKINNEYDFQNMIHLILRPIYPDICPENLMITIDGAKKYADFGIADNKIVIEAKWINTSSKKAEVLKTLDGLKNFYSENSNVKSLIFLILYKSDVPIDEQMLNYKFSYEKSTPQVIVRFIKNVFE</sequence>
<dbReference type="InterPro" id="IPR043519">
    <property type="entry name" value="NT_sf"/>
</dbReference>
<proteinExistence type="predicted"/>
<dbReference type="EMBL" id="FPIP01000003">
    <property type="protein sequence ID" value="SFW28123.1"/>
    <property type="molecule type" value="Genomic_DNA"/>
</dbReference>
<protein>
    <recommendedName>
        <fullName evidence="1">Polymerase beta nucleotidyltransferase domain-containing protein</fullName>
    </recommendedName>
</protein>
<dbReference type="SUPFAM" id="SSF81301">
    <property type="entry name" value="Nucleotidyltransferase"/>
    <property type="match status" value="1"/>
</dbReference>
<name>A0A1K1MYD3_RUMFL</name>
<dbReference type="RefSeq" id="WP_072299837.1">
    <property type="nucleotide sequence ID" value="NZ_FPIP01000003.1"/>
</dbReference>
<dbReference type="Proteomes" id="UP000183461">
    <property type="component" value="Unassembled WGS sequence"/>
</dbReference>
<evidence type="ECO:0000313" key="3">
    <source>
        <dbReference type="Proteomes" id="UP000183461"/>
    </source>
</evidence>
<evidence type="ECO:0000259" key="1">
    <source>
        <dbReference type="Pfam" id="PF18765"/>
    </source>
</evidence>
<organism evidence="2 3">
    <name type="scientific">Ruminococcus flavefaciens</name>
    <dbReference type="NCBI Taxonomy" id="1265"/>
    <lineage>
        <taxon>Bacteria</taxon>
        <taxon>Bacillati</taxon>
        <taxon>Bacillota</taxon>
        <taxon>Clostridia</taxon>
        <taxon>Eubacteriales</taxon>
        <taxon>Oscillospiraceae</taxon>
        <taxon>Ruminococcus</taxon>
    </lineage>
</organism>
<evidence type="ECO:0000313" key="2">
    <source>
        <dbReference type="EMBL" id="SFW28123.1"/>
    </source>
</evidence>
<dbReference type="Pfam" id="PF18765">
    <property type="entry name" value="Polbeta"/>
    <property type="match status" value="1"/>
</dbReference>
<dbReference type="InterPro" id="IPR041633">
    <property type="entry name" value="Polbeta"/>
</dbReference>
<gene>
    <name evidence="2" type="ORF">SAMN02910280_1510</name>
</gene>
<feature type="domain" description="Polymerase beta nucleotidyltransferase" evidence="1">
    <location>
        <begin position="15"/>
        <end position="67"/>
    </location>
</feature>
<dbReference type="CDD" id="cd05403">
    <property type="entry name" value="NT_KNTase_like"/>
    <property type="match status" value="1"/>
</dbReference>
<dbReference type="Gene3D" id="3.30.460.10">
    <property type="entry name" value="Beta Polymerase, domain 2"/>
    <property type="match status" value="1"/>
</dbReference>